<dbReference type="PANTHER" id="PTHR46797:SF1">
    <property type="entry name" value="METHYLPHOSPHONATE SYNTHASE"/>
    <property type="match status" value="1"/>
</dbReference>
<evidence type="ECO:0000313" key="3">
    <source>
        <dbReference type="EMBL" id="GMA34891.1"/>
    </source>
</evidence>
<dbReference type="InterPro" id="IPR050807">
    <property type="entry name" value="TransReg_Diox_bact_type"/>
</dbReference>
<reference evidence="4" key="1">
    <citation type="journal article" date="2019" name="Int. J. Syst. Evol. Microbiol.">
        <title>The Global Catalogue of Microorganisms (GCM) 10K type strain sequencing project: providing services to taxonomists for standard genome sequencing and annotation.</title>
        <authorList>
            <consortium name="The Broad Institute Genomics Platform"/>
            <consortium name="The Broad Institute Genome Sequencing Center for Infectious Disease"/>
            <person name="Wu L."/>
            <person name="Ma J."/>
        </authorList>
    </citation>
    <scope>NUCLEOTIDE SEQUENCE [LARGE SCALE GENOMIC DNA]</scope>
    <source>
        <strain evidence="4">NBRC 112299</strain>
    </source>
</reference>
<dbReference type="Pfam" id="PF13560">
    <property type="entry name" value="HTH_31"/>
    <property type="match status" value="1"/>
</dbReference>
<evidence type="ECO:0000313" key="4">
    <source>
        <dbReference type="Proteomes" id="UP001157125"/>
    </source>
</evidence>
<dbReference type="PANTHER" id="PTHR46797">
    <property type="entry name" value="HTH-TYPE TRANSCRIPTIONAL REGULATOR"/>
    <property type="match status" value="1"/>
</dbReference>
<evidence type="ECO:0000259" key="2">
    <source>
        <dbReference type="PROSITE" id="PS50943"/>
    </source>
</evidence>
<organism evidence="3 4">
    <name type="scientific">Demequina litorisediminis</name>
    <dbReference type="NCBI Taxonomy" id="1849022"/>
    <lineage>
        <taxon>Bacteria</taxon>
        <taxon>Bacillati</taxon>
        <taxon>Actinomycetota</taxon>
        <taxon>Actinomycetes</taxon>
        <taxon>Micrococcales</taxon>
        <taxon>Demequinaceae</taxon>
        <taxon>Demequina</taxon>
    </lineage>
</organism>
<keyword evidence="4" id="KW-1185">Reference proteome</keyword>
<dbReference type="SUPFAM" id="SSF47413">
    <property type="entry name" value="lambda repressor-like DNA-binding domains"/>
    <property type="match status" value="1"/>
</dbReference>
<name>A0ABQ6IC94_9MICO</name>
<dbReference type="SMART" id="SM00530">
    <property type="entry name" value="HTH_XRE"/>
    <property type="match status" value="1"/>
</dbReference>
<evidence type="ECO:0000256" key="1">
    <source>
        <dbReference type="ARBA" id="ARBA00023125"/>
    </source>
</evidence>
<dbReference type="EMBL" id="BSUN01000001">
    <property type="protein sequence ID" value="GMA34891.1"/>
    <property type="molecule type" value="Genomic_DNA"/>
</dbReference>
<comment type="caution">
    <text evidence="3">The sequence shown here is derived from an EMBL/GenBank/DDBJ whole genome shotgun (WGS) entry which is preliminary data.</text>
</comment>
<dbReference type="Gene3D" id="1.10.260.40">
    <property type="entry name" value="lambda repressor-like DNA-binding domains"/>
    <property type="match status" value="1"/>
</dbReference>
<accession>A0ABQ6IC94</accession>
<sequence>MAYREVMADLTTLGRRIRHFRAEAGLTLDQVSDATGTASSHLSLIENGRREPRLSLLEAIAEALGVSAAALLDPSPPSARAALEIELERAQAAPAYRELGLPHLRPTRAMTDETLRAVVGLHRELDRRARRAIATPEQARQANTRLRHDMREVNNYLPEVEVLAQEATTRVGHHAGALTHRTVAQMADQVGLSIVHTDDLPHSARCVVDMDRGRIYIPPASIPGGHGLRSLALQAIAHQVLEHRPPEDYGDFLRQRLEAAYFAAACLMPRAASVAFLVEAKREHNIAIEDLRDAFGVTHEAAALRFTNLATEHLGLTLHYVRVSGDGTVTGAYENDGLPLPLDATGSTEGEVVCRFWSARRAFARRTRTTEHYQYTDTPAGTFFESTQTGTGNPDDFSITLGVPYRESRWFRGRETPWRETSACPDAACCRRPEDGLAERWEGKGWASPRVRSHLFAPLPHGTYPGVDDRELYEFLESHAGLDA</sequence>
<protein>
    <recommendedName>
        <fullName evidence="2">HTH cro/C1-type domain-containing protein</fullName>
    </recommendedName>
</protein>
<gene>
    <name evidence="3" type="ORF">GCM10025876_10950</name>
</gene>
<proteinExistence type="predicted"/>
<feature type="domain" description="HTH cro/C1-type" evidence="2">
    <location>
        <begin position="17"/>
        <end position="71"/>
    </location>
</feature>
<dbReference type="PROSITE" id="PS50943">
    <property type="entry name" value="HTH_CROC1"/>
    <property type="match status" value="1"/>
</dbReference>
<dbReference type="InterPro" id="IPR001387">
    <property type="entry name" value="Cro/C1-type_HTH"/>
</dbReference>
<dbReference type="InterPro" id="IPR010982">
    <property type="entry name" value="Lambda_DNA-bd_dom_sf"/>
</dbReference>
<dbReference type="Proteomes" id="UP001157125">
    <property type="component" value="Unassembled WGS sequence"/>
</dbReference>
<dbReference type="CDD" id="cd00093">
    <property type="entry name" value="HTH_XRE"/>
    <property type="match status" value="1"/>
</dbReference>
<keyword evidence="1" id="KW-0238">DNA-binding</keyword>